<dbReference type="EMBL" id="MN739096">
    <property type="protein sequence ID" value="QHS88401.1"/>
    <property type="molecule type" value="Genomic_DNA"/>
</dbReference>
<name>A0A6C0B9K6_9ZZZZ</name>
<organism evidence="1">
    <name type="scientific">viral metagenome</name>
    <dbReference type="NCBI Taxonomy" id="1070528"/>
    <lineage>
        <taxon>unclassified sequences</taxon>
        <taxon>metagenomes</taxon>
        <taxon>organismal metagenomes</taxon>
    </lineage>
</organism>
<evidence type="ECO:0000313" key="1">
    <source>
        <dbReference type="EMBL" id="QHS88401.1"/>
    </source>
</evidence>
<protein>
    <submittedName>
        <fullName evidence="1">Uncharacterized protein</fullName>
    </submittedName>
</protein>
<proteinExistence type="predicted"/>
<dbReference type="AlphaFoldDB" id="A0A6C0B9K6"/>
<reference evidence="1" key="1">
    <citation type="journal article" date="2020" name="Nature">
        <title>Giant virus diversity and host interactions through global metagenomics.</title>
        <authorList>
            <person name="Schulz F."/>
            <person name="Roux S."/>
            <person name="Paez-Espino D."/>
            <person name="Jungbluth S."/>
            <person name="Walsh D.A."/>
            <person name="Denef V.J."/>
            <person name="McMahon K.D."/>
            <person name="Konstantinidis K.T."/>
            <person name="Eloe-Fadrosh E.A."/>
            <person name="Kyrpides N.C."/>
            <person name="Woyke T."/>
        </authorList>
    </citation>
    <scope>NUCLEOTIDE SEQUENCE</scope>
    <source>
        <strain evidence="1">GVMAG-M-3300010158-55</strain>
    </source>
</reference>
<sequence length="72" mass="8063">MKLTCWLLFLLVIVLLNATQEGFANNSMNLFANKMSPFCKSSYSSESGFICLTDQQKHILDTRGGNRTIDAD</sequence>
<accession>A0A6C0B9K6</accession>